<evidence type="ECO:0000313" key="1">
    <source>
        <dbReference type="EMBL" id="MBX13418.1"/>
    </source>
</evidence>
<name>A0A2P2L611_RHIMU</name>
<dbReference type="EMBL" id="GGEC01032934">
    <property type="protein sequence ID" value="MBX13418.1"/>
    <property type="molecule type" value="Transcribed_RNA"/>
</dbReference>
<proteinExistence type="predicted"/>
<sequence length="44" mass="5307">MKTFFIENILLIYHMKTIKAKTCLVQSNRIFKILKWAYMVENAL</sequence>
<reference evidence="1" key="1">
    <citation type="submission" date="2018-02" db="EMBL/GenBank/DDBJ databases">
        <title>Rhizophora mucronata_Transcriptome.</title>
        <authorList>
            <person name="Meera S.P."/>
            <person name="Sreeshan A."/>
            <person name="Augustine A."/>
        </authorList>
    </citation>
    <scope>NUCLEOTIDE SEQUENCE</scope>
    <source>
        <tissue evidence="1">Leaf</tissue>
    </source>
</reference>
<organism evidence="1">
    <name type="scientific">Rhizophora mucronata</name>
    <name type="common">Asiatic mangrove</name>
    <dbReference type="NCBI Taxonomy" id="61149"/>
    <lineage>
        <taxon>Eukaryota</taxon>
        <taxon>Viridiplantae</taxon>
        <taxon>Streptophyta</taxon>
        <taxon>Embryophyta</taxon>
        <taxon>Tracheophyta</taxon>
        <taxon>Spermatophyta</taxon>
        <taxon>Magnoliopsida</taxon>
        <taxon>eudicotyledons</taxon>
        <taxon>Gunneridae</taxon>
        <taxon>Pentapetalae</taxon>
        <taxon>rosids</taxon>
        <taxon>fabids</taxon>
        <taxon>Malpighiales</taxon>
        <taxon>Rhizophoraceae</taxon>
        <taxon>Rhizophora</taxon>
    </lineage>
</organism>
<dbReference type="AlphaFoldDB" id="A0A2P2L611"/>
<accession>A0A2P2L611</accession>
<protein>
    <submittedName>
        <fullName evidence="1">Uncharacterized protein</fullName>
    </submittedName>
</protein>